<protein>
    <submittedName>
        <fullName evidence="1">Beta-ketoacyl synthase</fullName>
    </submittedName>
</protein>
<name>M4ZC10_9BRAD</name>
<keyword evidence="2" id="KW-1185">Reference proteome</keyword>
<dbReference type="AlphaFoldDB" id="M4ZC10"/>
<dbReference type="HOGENOM" id="CLU_1934013_0_0_5"/>
<dbReference type="KEGG" id="aol:S58_53080"/>
<dbReference type="EMBL" id="AP012603">
    <property type="protein sequence ID" value="BAM91287.1"/>
    <property type="molecule type" value="Genomic_DNA"/>
</dbReference>
<reference evidence="1 2" key="1">
    <citation type="journal article" date="2013" name="Appl. Environ. Microbiol.">
        <title>Genome analysis suggests that the soil oligotrophic bacterium Agromonas oligotrophica (Bradyrhizobium oligotrophicum) is a nitrogen-fixing symbiont of Aeschynomene indica.</title>
        <authorList>
            <person name="Okubo T."/>
            <person name="Fukushima S."/>
            <person name="Itakura M."/>
            <person name="Oshima K."/>
            <person name="Longtonglang A."/>
            <person name="Teaumroong N."/>
            <person name="Mitsui H."/>
            <person name="Hattori M."/>
            <person name="Hattori R."/>
            <person name="Hattori T."/>
            <person name="Minamisawa K."/>
        </authorList>
    </citation>
    <scope>NUCLEOTIDE SEQUENCE [LARGE SCALE GENOMIC DNA]</scope>
    <source>
        <strain evidence="1 2">S58</strain>
    </source>
</reference>
<accession>M4ZC10</accession>
<sequence length="130" mass="14898">MLAEQHDMFIVIEPDQAATDQRARGEIERHGHARIEHAAQPLLAIGKAAKVMHLEWQPGVQWQQLHMRLTTVSNEDRPQRLMSRKQTVEAATPCIDVQPPSKTKDCIDVIVRIRAFELRQQPQLLLRVGQ</sequence>
<dbReference type="STRING" id="1245469.S58_53080"/>
<organism evidence="1 2">
    <name type="scientific">Bradyrhizobium oligotrophicum S58</name>
    <dbReference type="NCBI Taxonomy" id="1245469"/>
    <lineage>
        <taxon>Bacteria</taxon>
        <taxon>Pseudomonadati</taxon>
        <taxon>Pseudomonadota</taxon>
        <taxon>Alphaproteobacteria</taxon>
        <taxon>Hyphomicrobiales</taxon>
        <taxon>Nitrobacteraceae</taxon>
        <taxon>Bradyrhizobium</taxon>
    </lineage>
</organism>
<dbReference type="Proteomes" id="UP000011841">
    <property type="component" value="Chromosome"/>
</dbReference>
<proteinExistence type="predicted"/>
<gene>
    <name evidence="1" type="ORF">S58_53080</name>
</gene>
<evidence type="ECO:0000313" key="1">
    <source>
        <dbReference type="EMBL" id="BAM91287.1"/>
    </source>
</evidence>
<evidence type="ECO:0000313" key="2">
    <source>
        <dbReference type="Proteomes" id="UP000011841"/>
    </source>
</evidence>